<protein>
    <submittedName>
        <fullName evidence="1">Uncharacterized protein</fullName>
    </submittedName>
</protein>
<keyword evidence="2" id="KW-1185">Reference proteome</keyword>
<dbReference type="EMBL" id="JBBPBM010000010">
    <property type="protein sequence ID" value="KAK8564637.1"/>
    <property type="molecule type" value="Genomic_DNA"/>
</dbReference>
<organism evidence="1 2">
    <name type="scientific">Hibiscus sabdariffa</name>
    <name type="common">roselle</name>
    <dbReference type="NCBI Taxonomy" id="183260"/>
    <lineage>
        <taxon>Eukaryota</taxon>
        <taxon>Viridiplantae</taxon>
        <taxon>Streptophyta</taxon>
        <taxon>Embryophyta</taxon>
        <taxon>Tracheophyta</taxon>
        <taxon>Spermatophyta</taxon>
        <taxon>Magnoliopsida</taxon>
        <taxon>eudicotyledons</taxon>
        <taxon>Gunneridae</taxon>
        <taxon>Pentapetalae</taxon>
        <taxon>rosids</taxon>
        <taxon>malvids</taxon>
        <taxon>Malvales</taxon>
        <taxon>Malvaceae</taxon>
        <taxon>Malvoideae</taxon>
        <taxon>Hibiscus</taxon>
    </lineage>
</organism>
<evidence type="ECO:0000313" key="1">
    <source>
        <dbReference type="EMBL" id="KAK8564637.1"/>
    </source>
</evidence>
<evidence type="ECO:0000313" key="2">
    <source>
        <dbReference type="Proteomes" id="UP001472677"/>
    </source>
</evidence>
<dbReference type="Proteomes" id="UP001472677">
    <property type="component" value="Unassembled WGS sequence"/>
</dbReference>
<name>A0ABR2ERJ7_9ROSI</name>
<comment type="caution">
    <text evidence="1">The sequence shown here is derived from an EMBL/GenBank/DDBJ whole genome shotgun (WGS) entry which is preliminary data.</text>
</comment>
<proteinExistence type="predicted"/>
<accession>A0ABR2ERJ7</accession>
<reference evidence="1 2" key="1">
    <citation type="journal article" date="2024" name="G3 (Bethesda)">
        <title>Genome assembly of Hibiscus sabdariffa L. provides insights into metabolisms of medicinal natural products.</title>
        <authorList>
            <person name="Kim T."/>
        </authorList>
    </citation>
    <scope>NUCLEOTIDE SEQUENCE [LARGE SCALE GENOMIC DNA]</scope>
    <source>
        <strain evidence="1">TK-2024</strain>
        <tissue evidence="1">Old leaves</tissue>
    </source>
</reference>
<gene>
    <name evidence="1" type="ORF">V6N12_058220</name>
</gene>
<sequence>MWAKLLGLNCCWPASLSPFDVGPCLRLARQAWVKPGSPPLVAAALPPVVVLALRDRCLKAIGILSPSLSGRLLENGLEESRCWLRSCRLLSSPQLLSVTHPASQGYRSRALTVLVLSRCRLSRSRLNFKLRSPKSKLRSCGLGETTRIDTASGLATGCQKSCKSRIVVVLALRDRCLKAIGILSPSLSGRLLENGLEESRCWLRSCRLLSSPQLLSVTHPASQGYRSRALTVLVLSRCRLSRSRLNFKLRSPKSKLRSCGLGETTRIDTASGLATGCQKSCKSRIVKGDGRFQIGLGTVAMRCGVLE</sequence>